<reference evidence="1 2" key="1">
    <citation type="submission" date="2019-04" db="EMBL/GenBank/DDBJ databases">
        <authorList>
            <person name="Poehlein A."/>
            <person name="Bengelsdorf F.R."/>
            <person name="Duerre P."/>
            <person name="Daniel R."/>
        </authorList>
    </citation>
    <scope>NUCLEOTIDE SEQUENCE [LARGE SCALE GENOMIC DNA]</scope>
    <source>
        <strain evidence="1 2">BS-1</strain>
    </source>
</reference>
<dbReference type="EMBL" id="SRMQ01000018">
    <property type="protein sequence ID" value="TGJ75404.1"/>
    <property type="molecule type" value="Genomic_DNA"/>
</dbReference>
<dbReference type="AlphaFoldDB" id="A0A4Z0XVN3"/>
<evidence type="ECO:0000313" key="2">
    <source>
        <dbReference type="Proteomes" id="UP000297714"/>
    </source>
</evidence>
<dbReference type="RefSeq" id="WP_135661129.1">
    <property type="nucleotide sequence ID" value="NZ_SRMQ01000018.1"/>
</dbReference>
<sequence length="61" mass="7150">MMDWNPYAYAFCHGCPYYRASGEYIYQLEENPKERLCRYAPQCRRAAKISAGGQQTKMEGF</sequence>
<gene>
    <name evidence="1" type="ORF">CAGA_24270</name>
</gene>
<evidence type="ECO:0000313" key="1">
    <source>
        <dbReference type="EMBL" id="TGJ75404.1"/>
    </source>
</evidence>
<organism evidence="1 2">
    <name type="scientific">Caproiciproducens galactitolivorans</name>
    <dbReference type="NCBI Taxonomy" id="642589"/>
    <lineage>
        <taxon>Bacteria</taxon>
        <taxon>Bacillati</taxon>
        <taxon>Bacillota</taxon>
        <taxon>Clostridia</taxon>
        <taxon>Eubacteriales</taxon>
        <taxon>Acutalibacteraceae</taxon>
        <taxon>Caproiciproducens</taxon>
    </lineage>
</organism>
<accession>A0A4Z0XVN3</accession>
<proteinExistence type="predicted"/>
<dbReference type="Proteomes" id="UP000297714">
    <property type="component" value="Unassembled WGS sequence"/>
</dbReference>
<protein>
    <submittedName>
        <fullName evidence="1">Uncharacterized protein</fullName>
    </submittedName>
</protein>
<comment type="caution">
    <text evidence="1">The sequence shown here is derived from an EMBL/GenBank/DDBJ whole genome shotgun (WGS) entry which is preliminary data.</text>
</comment>
<name>A0A4Z0XVN3_9FIRM</name>
<keyword evidence="2" id="KW-1185">Reference proteome</keyword>